<dbReference type="InterPro" id="IPR001208">
    <property type="entry name" value="MCM_dom"/>
</dbReference>
<feature type="region of interest" description="Disordered" evidence="12">
    <location>
        <begin position="266"/>
        <end position="303"/>
    </location>
</feature>
<dbReference type="GO" id="GO:1902975">
    <property type="term" value="P:mitotic DNA replication initiation"/>
    <property type="evidence" value="ECO:0007669"/>
    <property type="project" value="TreeGrafter"/>
</dbReference>
<dbReference type="AlphaFoldDB" id="W4GQ39"/>
<dbReference type="GO" id="GO:0005524">
    <property type="term" value="F:ATP binding"/>
    <property type="evidence" value="ECO:0007669"/>
    <property type="project" value="UniProtKB-KW"/>
</dbReference>
<evidence type="ECO:0000256" key="7">
    <source>
        <dbReference type="ARBA" id="ARBA00022806"/>
    </source>
</evidence>
<dbReference type="EMBL" id="KI913123">
    <property type="protein sequence ID" value="ETV81855.1"/>
    <property type="molecule type" value="Genomic_DNA"/>
</dbReference>
<dbReference type="OrthoDB" id="10251574at2759"/>
<evidence type="ECO:0000256" key="12">
    <source>
        <dbReference type="SAM" id="MobiDB-lite"/>
    </source>
</evidence>
<evidence type="ECO:0000256" key="9">
    <source>
        <dbReference type="ARBA" id="ARBA00023125"/>
    </source>
</evidence>
<dbReference type="SUPFAM" id="SSF50249">
    <property type="entry name" value="Nucleic acid-binding proteins"/>
    <property type="match status" value="1"/>
</dbReference>
<comment type="subcellular location">
    <subcellularLocation>
        <location evidence="1">Nucleus</location>
    </subcellularLocation>
</comment>
<keyword evidence="9 11" id="KW-0238">DNA-binding</keyword>
<dbReference type="GO" id="GO:0017116">
    <property type="term" value="F:single-stranded DNA helicase activity"/>
    <property type="evidence" value="ECO:0007669"/>
    <property type="project" value="TreeGrafter"/>
</dbReference>
<evidence type="ECO:0000313" key="14">
    <source>
        <dbReference type="EMBL" id="ETV81855.1"/>
    </source>
</evidence>
<dbReference type="Pfam" id="PF14551">
    <property type="entry name" value="MCM_N"/>
    <property type="match status" value="1"/>
</dbReference>
<evidence type="ECO:0000256" key="8">
    <source>
        <dbReference type="ARBA" id="ARBA00022840"/>
    </source>
</evidence>
<dbReference type="STRING" id="112090.W4GQ39"/>
<proteinExistence type="inferred from homology"/>
<dbReference type="GO" id="GO:0042555">
    <property type="term" value="C:MCM complex"/>
    <property type="evidence" value="ECO:0007669"/>
    <property type="project" value="InterPro"/>
</dbReference>
<keyword evidence="5 11" id="KW-0547">Nucleotide-binding</keyword>
<dbReference type="InterPro" id="IPR041562">
    <property type="entry name" value="MCM_lid"/>
</dbReference>
<dbReference type="InterPro" id="IPR027417">
    <property type="entry name" value="P-loop_NTPase"/>
</dbReference>
<dbReference type="InterPro" id="IPR018525">
    <property type="entry name" value="MCM_CS"/>
</dbReference>
<keyword evidence="10" id="KW-0539">Nucleus</keyword>
<dbReference type="SMART" id="SM00350">
    <property type="entry name" value="MCM"/>
    <property type="match status" value="1"/>
</dbReference>
<reference evidence="14" key="1">
    <citation type="submission" date="2013-12" db="EMBL/GenBank/DDBJ databases">
        <title>The Genome Sequence of Aphanomyces astaci APO3.</title>
        <authorList>
            <consortium name="The Broad Institute Genomics Platform"/>
            <person name="Russ C."/>
            <person name="Tyler B."/>
            <person name="van West P."/>
            <person name="Dieguez-Uribeondo J."/>
            <person name="Young S.K."/>
            <person name="Zeng Q."/>
            <person name="Gargeya S."/>
            <person name="Fitzgerald M."/>
            <person name="Abouelleil A."/>
            <person name="Alvarado L."/>
            <person name="Chapman S.B."/>
            <person name="Gainer-Dewar J."/>
            <person name="Goldberg J."/>
            <person name="Griggs A."/>
            <person name="Gujja S."/>
            <person name="Hansen M."/>
            <person name="Howarth C."/>
            <person name="Imamovic A."/>
            <person name="Ireland A."/>
            <person name="Larimer J."/>
            <person name="McCowan C."/>
            <person name="Murphy C."/>
            <person name="Pearson M."/>
            <person name="Poon T.W."/>
            <person name="Priest M."/>
            <person name="Roberts A."/>
            <person name="Saif S."/>
            <person name="Shea T."/>
            <person name="Sykes S."/>
            <person name="Wortman J."/>
            <person name="Nusbaum C."/>
            <person name="Birren B."/>
        </authorList>
    </citation>
    <scope>NUCLEOTIDE SEQUENCE [LARGE SCALE GENOMIC DNA]</scope>
    <source>
        <strain evidence="14">APO3</strain>
    </source>
</reference>
<dbReference type="RefSeq" id="XP_009828592.1">
    <property type="nucleotide sequence ID" value="XM_009830290.1"/>
</dbReference>
<dbReference type="InterPro" id="IPR031327">
    <property type="entry name" value="MCM"/>
</dbReference>
<evidence type="ECO:0000256" key="11">
    <source>
        <dbReference type="RuleBase" id="RU004070"/>
    </source>
</evidence>
<feature type="compositionally biased region" description="Low complexity" evidence="12">
    <location>
        <begin position="122"/>
        <end position="138"/>
    </location>
</feature>
<dbReference type="PRINTS" id="PR01657">
    <property type="entry name" value="MCMFAMILY"/>
</dbReference>
<gene>
    <name evidence="14" type="ORF">H257_05417</name>
</gene>
<keyword evidence="7" id="KW-0347">Helicase</keyword>
<comment type="similarity">
    <text evidence="2 11">Belongs to the MCM family.</text>
</comment>
<evidence type="ECO:0000256" key="5">
    <source>
        <dbReference type="ARBA" id="ARBA00022741"/>
    </source>
</evidence>
<dbReference type="Pfam" id="PF00493">
    <property type="entry name" value="MCM"/>
    <property type="match status" value="1"/>
</dbReference>
<dbReference type="GO" id="GO:0003697">
    <property type="term" value="F:single-stranded DNA binding"/>
    <property type="evidence" value="ECO:0007669"/>
    <property type="project" value="TreeGrafter"/>
</dbReference>
<dbReference type="InterPro" id="IPR008047">
    <property type="entry name" value="MCM_4"/>
</dbReference>
<evidence type="ECO:0000256" key="6">
    <source>
        <dbReference type="ARBA" id="ARBA00022801"/>
    </source>
</evidence>
<dbReference type="PROSITE" id="PS50051">
    <property type="entry name" value="MCM_2"/>
    <property type="match status" value="1"/>
</dbReference>
<dbReference type="FunFam" id="2.20.28.10:FF:000003">
    <property type="entry name" value="DNA helicase"/>
    <property type="match status" value="1"/>
</dbReference>
<evidence type="ECO:0000259" key="13">
    <source>
        <dbReference type="PROSITE" id="PS50051"/>
    </source>
</evidence>
<dbReference type="Gene3D" id="3.30.1640.10">
    <property type="entry name" value="mini-chromosome maintenance (MCM) complex, chain A, domain 1"/>
    <property type="match status" value="1"/>
</dbReference>
<keyword evidence="8 11" id="KW-0067">ATP-binding</keyword>
<evidence type="ECO:0000256" key="2">
    <source>
        <dbReference type="ARBA" id="ARBA00008010"/>
    </source>
</evidence>
<dbReference type="FunFam" id="3.40.50.300:FF:000217">
    <property type="entry name" value="DNA helicase"/>
    <property type="match status" value="1"/>
</dbReference>
<dbReference type="Pfam" id="PF17855">
    <property type="entry name" value="MCM_lid"/>
    <property type="match status" value="1"/>
</dbReference>
<dbReference type="Gene3D" id="3.40.50.300">
    <property type="entry name" value="P-loop containing nucleotide triphosphate hydrolases"/>
    <property type="match status" value="1"/>
</dbReference>
<evidence type="ECO:0000256" key="3">
    <source>
        <dbReference type="ARBA" id="ARBA00012551"/>
    </source>
</evidence>
<dbReference type="GO" id="GO:0000727">
    <property type="term" value="P:double-strand break repair via break-induced replication"/>
    <property type="evidence" value="ECO:0007669"/>
    <property type="project" value="TreeGrafter"/>
</dbReference>
<feature type="compositionally biased region" description="Pro residues" evidence="12">
    <location>
        <begin position="8"/>
        <end position="20"/>
    </location>
</feature>
<dbReference type="VEuPathDB" id="FungiDB:H257_05417"/>
<name>W4GQ39_APHAT</name>
<dbReference type="InterPro" id="IPR033762">
    <property type="entry name" value="MCM_OB"/>
</dbReference>
<dbReference type="GO" id="GO:0005634">
    <property type="term" value="C:nucleus"/>
    <property type="evidence" value="ECO:0007669"/>
    <property type="project" value="UniProtKB-SubCell"/>
</dbReference>
<protein>
    <recommendedName>
        <fullName evidence="3">DNA helicase</fullName>
        <ecNumber evidence="3">3.6.4.12</ecNumber>
    </recommendedName>
</protein>
<feature type="compositionally biased region" description="Low complexity" evidence="12">
    <location>
        <begin position="49"/>
        <end position="60"/>
    </location>
</feature>
<dbReference type="InterPro" id="IPR012340">
    <property type="entry name" value="NA-bd_OB-fold"/>
</dbReference>
<dbReference type="InterPro" id="IPR027925">
    <property type="entry name" value="MCM_N"/>
</dbReference>
<keyword evidence="4" id="KW-0235">DNA replication</keyword>
<feature type="compositionally biased region" description="Low complexity" evidence="12">
    <location>
        <begin position="191"/>
        <end position="202"/>
    </location>
</feature>
<dbReference type="EC" id="3.6.4.12" evidence="3"/>
<dbReference type="PANTHER" id="PTHR11630:SF66">
    <property type="entry name" value="DNA REPLICATION LICENSING FACTOR MCM4"/>
    <property type="match status" value="1"/>
</dbReference>
<dbReference type="Gene3D" id="2.40.50.140">
    <property type="entry name" value="Nucleic acid-binding proteins"/>
    <property type="match status" value="1"/>
</dbReference>
<dbReference type="GO" id="GO:0016787">
    <property type="term" value="F:hydrolase activity"/>
    <property type="evidence" value="ECO:0007669"/>
    <property type="project" value="UniProtKB-KW"/>
</dbReference>
<accession>W4GQ39</accession>
<feature type="domain" description="MCM C-terminal AAA(+) ATPase" evidence="13">
    <location>
        <begin position="627"/>
        <end position="836"/>
    </location>
</feature>
<dbReference type="PROSITE" id="PS00847">
    <property type="entry name" value="MCM_1"/>
    <property type="match status" value="1"/>
</dbReference>
<dbReference type="GO" id="GO:0006271">
    <property type="term" value="P:DNA strand elongation involved in DNA replication"/>
    <property type="evidence" value="ECO:0007669"/>
    <property type="project" value="TreeGrafter"/>
</dbReference>
<dbReference type="SUPFAM" id="SSF52540">
    <property type="entry name" value="P-loop containing nucleoside triphosphate hydrolases"/>
    <property type="match status" value="1"/>
</dbReference>
<keyword evidence="6" id="KW-0378">Hydrolase</keyword>
<dbReference type="PANTHER" id="PTHR11630">
    <property type="entry name" value="DNA REPLICATION LICENSING FACTOR MCM FAMILY MEMBER"/>
    <property type="match status" value="1"/>
</dbReference>
<evidence type="ECO:0000256" key="10">
    <source>
        <dbReference type="ARBA" id="ARBA00023242"/>
    </source>
</evidence>
<feature type="region of interest" description="Disordered" evidence="12">
    <location>
        <begin position="1"/>
        <end position="218"/>
    </location>
</feature>
<evidence type="ECO:0000256" key="4">
    <source>
        <dbReference type="ARBA" id="ARBA00022705"/>
    </source>
</evidence>
<dbReference type="Gene3D" id="2.20.28.10">
    <property type="match status" value="1"/>
</dbReference>
<dbReference type="PRINTS" id="PR01660">
    <property type="entry name" value="MCMPROTEIN4"/>
</dbReference>
<dbReference type="GeneID" id="20807413"/>
<dbReference type="Pfam" id="PF17207">
    <property type="entry name" value="MCM_OB"/>
    <property type="match status" value="1"/>
</dbReference>
<evidence type="ECO:0000256" key="1">
    <source>
        <dbReference type="ARBA" id="ARBA00004123"/>
    </source>
</evidence>
<organism evidence="14">
    <name type="scientific">Aphanomyces astaci</name>
    <name type="common">Crayfish plague agent</name>
    <dbReference type="NCBI Taxonomy" id="112090"/>
    <lineage>
        <taxon>Eukaryota</taxon>
        <taxon>Sar</taxon>
        <taxon>Stramenopiles</taxon>
        <taxon>Oomycota</taxon>
        <taxon>Saprolegniomycetes</taxon>
        <taxon>Saprolegniales</taxon>
        <taxon>Verrucalvaceae</taxon>
        <taxon>Aphanomyces</taxon>
    </lineage>
</organism>
<sequence>MDGTGTTPPLPPSTPPPSSPLPEDVPSTLPLPHTPPSSPIPSNEAEVNTLPLPSTPSSPLRPALAGVPHTSPSSPIASNEVEVNTLPLPSIPPSSPLRPVLTGVPHTPPSSPIGATEAHVNTLPLPSTPASSPLRPALGGVPNTPPSSPLRPALAVPDTPPSSPLSPLESTQQQHHAAIMRNAPATPPSPSSFSQPSVSISATADHHPHYTPQDFSASIDATPMPRYLGRYSEGDINVGLNRPLPRGDLGRSQVRLDLPAAPFRVIAPTADSPPSSPMSGRHPHLPAAPASPGSASASLRPAEDVDMAAPPTAEQSYSNAVVWGTNVNVADSMRVFRTFLHEFVPAQLAGADESYYRKVLRQIQLTQDGVFNLDCQHLLHFQDDTKGLYTQLLHFPQVLVRILDMVVQEAYQTMFPHEPDAARIQVRPFNLKEVQAMRNLNPSDIDQLVSLQGMITRCSAVIPDLKMAFFRCTTCHTDVQVELDRGRIDEPSICTNCQSRNSMEIMHNRCAFTDKQLVKMQETPDAIPEGETPYTVMLFCFDDLVDDVRPGDKIQVTGIFRAVPLRATVKQRVVKSVFKTYVDVVHFRKVDELYNQGVDGFKDANAVDAVTMAKLDEFKRIAADPLVYENLSHSLAPSIWELDDVKKGVLCQLFGGARKGGSGGPEKKHTRSDLNVLLCGDPGTSKSQLLSYVHKLAPRGIYTSGKGSSAVGLTASVVRDMETGDLVLESGALVLSDEGICCIDEFDKMSDSARSVLHEVMEQQTVSIAKAGIICSLNARASILASANPIESRYNPAKSVIENINILPTLLSRFDLIYLILDRPNADADRQLARHIVSMYYDGYTVSATTRTSEVISMSVLSEYIAYAKKHVHPKLTEAAAADLIAGYLDLRRMGNSRKNITATPRQLESLIRISEALAKMKLSDAGGFNEREKVRSRLTCVFACLVTSSEVAEALRLMHVATQKAAMDPRTGTIDMDMITTGLATLDRQTLSVMVADLKLILEAAEGAMSLGEAKRKLDEARNAETKPTDFQSAIRLLEEESLVQISHGTLRYMGSIDS</sequence>
<feature type="compositionally biased region" description="Low complexity" evidence="12">
    <location>
        <begin position="285"/>
        <end position="300"/>
    </location>
</feature>